<gene>
    <name evidence="1" type="ORF">UBRO_06175</name>
</gene>
<sequence>MFLKVNRAVQRVCFSSFTLKCAVPKSKFGRELLRSCKALQEELYATNSSEAVSLLFPTLQTITMPQYSQTTLSWQSALAMATSLLLSSSPAIPSACSAAQQPNLISTVATIRHIADQLWSTQYLADRRVQQKDRASDDILSLLDKFCQNDRQAFCRMVRMWPEAFDCILKWIRDHKVFKANFRSPNFQLAVFLYRMG</sequence>
<dbReference type="EMBL" id="LT558128">
    <property type="protein sequence ID" value="SAM83877.1"/>
    <property type="molecule type" value="Genomic_DNA"/>
</dbReference>
<organism evidence="1 2">
    <name type="scientific">Ustilago bromivora</name>
    <dbReference type="NCBI Taxonomy" id="307758"/>
    <lineage>
        <taxon>Eukaryota</taxon>
        <taxon>Fungi</taxon>
        <taxon>Dikarya</taxon>
        <taxon>Basidiomycota</taxon>
        <taxon>Ustilaginomycotina</taxon>
        <taxon>Ustilaginomycetes</taxon>
        <taxon>Ustilaginales</taxon>
        <taxon>Ustilaginaceae</taxon>
        <taxon>Ustilago</taxon>
    </lineage>
</organism>
<accession>A0A1K0HAR9</accession>
<evidence type="ECO:0000313" key="1">
    <source>
        <dbReference type="EMBL" id="SAM83877.1"/>
    </source>
</evidence>
<reference evidence="2" key="1">
    <citation type="submission" date="2016-04" db="EMBL/GenBank/DDBJ databases">
        <authorList>
            <person name="Guldener U."/>
            <person name="Guldener U."/>
        </authorList>
    </citation>
    <scope>NUCLEOTIDE SEQUENCE [LARGE SCALE GENOMIC DNA]</scope>
    <source>
        <strain evidence="2">UB2112</strain>
    </source>
</reference>
<name>A0A1K0HAR9_9BASI</name>
<protein>
    <submittedName>
        <fullName evidence="1">Uncharacterized protein</fullName>
    </submittedName>
</protein>
<proteinExistence type="predicted"/>
<evidence type="ECO:0000313" key="2">
    <source>
        <dbReference type="Proteomes" id="UP000179920"/>
    </source>
</evidence>
<dbReference type="Proteomes" id="UP000179920">
    <property type="component" value="Chromosome XII"/>
</dbReference>
<dbReference type="AlphaFoldDB" id="A0A1K0HAR9"/>